<reference evidence="4" key="1">
    <citation type="submission" date="2025-08" db="UniProtKB">
        <authorList>
            <consortium name="RefSeq"/>
        </authorList>
    </citation>
    <scope>IDENTIFICATION</scope>
    <source>
        <tissue evidence="4">Young leaves</tissue>
    </source>
</reference>
<evidence type="ECO:0000313" key="3">
    <source>
        <dbReference type="Proteomes" id="UP000504608"/>
    </source>
</evidence>
<dbReference type="InterPro" id="IPR036869">
    <property type="entry name" value="J_dom_sf"/>
</dbReference>
<dbReference type="InterPro" id="IPR001623">
    <property type="entry name" value="DnaJ_domain"/>
</dbReference>
<feature type="domain" description="J" evidence="2">
    <location>
        <begin position="596"/>
        <end position="660"/>
    </location>
</feature>
<protein>
    <submittedName>
        <fullName evidence="4">Uncharacterized protein LOC111498825</fullName>
    </submittedName>
</protein>
<dbReference type="PROSITE" id="PS50076">
    <property type="entry name" value="DNAJ_2"/>
    <property type="match status" value="1"/>
</dbReference>
<dbReference type="GeneID" id="111498825"/>
<dbReference type="Gene3D" id="1.10.287.110">
    <property type="entry name" value="DnaJ domain"/>
    <property type="match status" value="1"/>
</dbReference>
<sequence>MIDLFLAEPIFNEEEDVGSAKLRISLLSRLETVLWKLLASGGRSEVRLWLSNTIASMTSISPQHQRELFMTFLRSKPLKWDFASHLLQMFFEKRQREAGVLIAKRSYIMEKFFEGNPRRISQWFSNFATNGASDHGKGAKALAQFSFVNRDICWEELEWNGKHGQSPAVVATKPHYFLDLDVHQTVKNFIKNVPEFWYSNEFAESLKDGEILFLDTKFFVKYLFDQMLKDDSRDVWDAINEFLTQESFSSLCQHLLITLEEADFCCFLKMLCKLLRPSLETKDFGNSSFLFEVILSKYGDSESLDQILLLNAVINRGRQLLRFVQDEDAEEELDEIKNIIYEISAISSDTHSLSPLLKECYRRKKTIEVIKWLGLQSWVLHYRMSDECQTSELWEFLFVDNGICFRKSNEYALLDHSCLSEDDGFEPCNTASVKSKKRKRGKKGRKRRKRNSDDEDSCDYELLDFDIKRDKTDLKLNTGSWLLSIDNYTVPWNAIDLPEYLSKHCMASWMKWLRRKPLGNSLRRGRRSVEMNGEAEQKPEARRLRELAETKFRDSNLKSALKYAKRAHRLDPNLDGAAEILTSLQILRDAAGSPDEWYRILQVEPFAHINTIKKQYKKLALLLHPDKNPYAGSEEAFKLVSEAFRFLSDKVRRKEYDLKLRIRIQDEKFGDADAEVATESETFWTACSTCQLLHQFEKRYVGYNLVCPSCRKSFKAVEVVHNEPEIVENGHMVRGRRLRNLSSRQNSGSFQGLEPPSSRKKVSTTQSKRNSSVKKTSGEKEKGTEMNGKAVSVEDELRSGDLEEEHDSDDEIWSRRRLRSGSMRKKMSSVDEVLERSKLKPVKMEEEMMTLAELQSQVIRKARKEKMKLKLKEEEEAEERENKRKKGVEDGDDNDDDERLTLKEMEGLLRIRRQEASKRAGFLRNEKQRNLKKDVNLEIKKQGSSCDLDMMVEDSDFYDFDKDRMERSFKKGQVWAIYDDDDGMPRHYGLIEEVTVNPFEVKMSWLDVQNNGEERLLSWEKLGFHVSCGRFKVSKKTTIDSLNIFSHVVDCERAAREVYRVYPKKGSVWALYKEQEALDAEKKRNVSSKEKRTYDIAVFLTTYSEMHGLSMAYLEKVDGYKTIFKRREIGYHAIRWFGKDDIQLFSHQIPARKLSVDEAFGHLKGCWELDPASLPSDLVTTCRSR</sequence>
<keyword evidence="3" id="KW-1185">Reference proteome</keyword>
<gene>
    <name evidence="4" type="primary">LOC111498825</name>
</gene>
<feature type="compositionally biased region" description="Acidic residues" evidence="1">
    <location>
        <begin position="802"/>
        <end position="811"/>
    </location>
</feature>
<dbReference type="PRINTS" id="PR00625">
    <property type="entry name" value="JDOMAIN"/>
</dbReference>
<evidence type="ECO:0000313" key="4">
    <source>
        <dbReference type="RefSeq" id="XP_023005966.1"/>
    </source>
</evidence>
<proteinExistence type="predicted"/>
<dbReference type="PANTHER" id="PTHR37766:SF1">
    <property type="entry name" value="OS01G0897100 PROTEIN"/>
    <property type="match status" value="1"/>
</dbReference>
<dbReference type="SUPFAM" id="SSF46565">
    <property type="entry name" value="Chaperone J-domain"/>
    <property type="match status" value="1"/>
</dbReference>
<feature type="region of interest" description="Disordered" evidence="1">
    <location>
        <begin position="436"/>
        <end position="456"/>
    </location>
</feature>
<dbReference type="KEGG" id="cmax:111498825"/>
<feature type="region of interest" description="Disordered" evidence="1">
    <location>
        <begin position="870"/>
        <end position="900"/>
    </location>
</feature>
<dbReference type="PANTHER" id="PTHR37766">
    <property type="entry name" value="OS01G0897100 PROTEIN"/>
    <property type="match status" value="1"/>
</dbReference>
<dbReference type="OrthoDB" id="66964at2759"/>
<name>A0A6J1KWG9_CUCMA</name>
<organism evidence="3 4">
    <name type="scientific">Cucurbita maxima</name>
    <name type="common">Pumpkin</name>
    <name type="synonym">Winter squash</name>
    <dbReference type="NCBI Taxonomy" id="3661"/>
    <lineage>
        <taxon>Eukaryota</taxon>
        <taxon>Viridiplantae</taxon>
        <taxon>Streptophyta</taxon>
        <taxon>Embryophyta</taxon>
        <taxon>Tracheophyta</taxon>
        <taxon>Spermatophyta</taxon>
        <taxon>Magnoliopsida</taxon>
        <taxon>eudicotyledons</taxon>
        <taxon>Gunneridae</taxon>
        <taxon>Pentapetalae</taxon>
        <taxon>rosids</taxon>
        <taxon>fabids</taxon>
        <taxon>Cucurbitales</taxon>
        <taxon>Cucurbitaceae</taxon>
        <taxon>Cucurbiteae</taxon>
        <taxon>Cucurbita</taxon>
    </lineage>
</organism>
<evidence type="ECO:0000259" key="2">
    <source>
        <dbReference type="PROSITE" id="PS50076"/>
    </source>
</evidence>
<dbReference type="RefSeq" id="XP_023005966.1">
    <property type="nucleotide sequence ID" value="XM_023150198.1"/>
</dbReference>
<feature type="compositionally biased region" description="Basic residues" evidence="1">
    <location>
        <begin position="436"/>
        <end position="450"/>
    </location>
</feature>
<dbReference type="Pfam" id="PF11926">
    <property type="entry name" value="DUF3444"/>
    <property type="match status" value="1"/>
</dbReference>
<dbReference type="Proteomes" id="UP000504608">
    <property type="component" value="Unplaced"/>
</dbReference>
<feature type="region of interest" description="Disordered" evidence="1">
    <location>
        <begin position="741"/>
        <end position="811"/>
    </location>
</feature>
<dbReference type="SMART" id="SM00271">
    <property type="entry name" value="DnaJ"/>
    <property type="match status" value="1"/>
</dbReference>
<dbReference type="CDD" id="cd06257">
    <property type="entry name" value="DnaJ"/>
    <property type="match status" value="1"/>
</dbReference>
<evidence type="ECO:0000256" key="1">
    <source>
        <dbReference type="SAM" id="MobiDB-lite"/>
    </source>
</evidence>
<accession>A0A6J1KWG9</accession>
<dbReference type="Pfam" id="PF00226">
    <property type="entry name" value="DnaJ"/>
    <property type="match status" value="1"/>
</dbReference>
<dbReference type="InterPro" id="IPR024593">
    <property type="entry name" value="DUF3444"/>
</dbReference>
<dbReference type="AlphaFoldDB" id="A0A6J1KWG9"/>